<feature type="region of interest" description="Disordered" evidence="1">
    <location>
        <begin position="36"/>
        <end position="86"/>
    </location>
</feature>
<dbReference type="Proteomes" id="UP000738402">
    <property type="component" value="Unassembled WGS sequence"/>
</dbReference>
<feature type="compositionally biased region" description="Basic and acidic residues" evidence="1">
    <location>
        <begin position="36"/>
        <end position="48"/>
    </location>
</feature>
<name>A0AAN6HZJ4_9ASCO</name>
<comment type="caution">
    <text evidence="2">The sequence shown here is derived from an EMBL/GenBank/DDBJ whole genome shotgun (WGS) entry which is preliminary data.</text>
</comment>
<reference evidence="2" key="1">
    <citation type="journal article" date="2021" name="G3 (Bethesda)">
        <title>Genomic diversity, chromosomal rearrangements, and interspecies hybridization in the ogataea polymorpha species complex.</title>
        <authorList>
            <person name="Hanson S.J."/>
            <person name="Cinneide E.O."/>
            <person name="Salzberg L.I."/>
            <person name="Wolfe K.H."/>
            <person name="McGowan J."/>
            <person name="Fitzpatrick D.A."/>
            <person name="Matlin K."/>
        </authorList>
    </citation>
    <scope>NUCLEOTIDE SEQUENCE</scope>
    <source>
        <strain evidence="2">83-405-1</strain>
    </source>
</reference>
<evidence type="ECO:0000313" key="2">
    <source>
        <dbReference type="EMBL" id="KAG7725603.1"/>
    </source>
</evidence>
<organism evidence="2 3">
    <name type="scientific">Ogataea haglerorum</name>
    <dbReference type="NCBI Taxonomy" id="1937702"/>
    <lineage>
        <taxon>Eukaryota</taxon>
        <taxon>Fungi</taxon>
        <taxon>Dikarya</taxon>
        <taxon>Ascomycota</taxon>
        <taxon>Saccharomycotina</taxon>
        <taxon>Pichiomycetes</taxon>
        <taxon>Pichiales</taxon>
        <taxon>Pichiaceae</taxon>
        <taxon>Ogataea</taxon>
    </lineage>
</organism>
<feature type="compositionally biased region" description="Basic and acidic residues" evidence="1">
    <location>
        <begin position="58"/>
        <end position="77"/>
    </location>
</feature>
<dbReference type="AlphaFoldDB" id="A0AAN6HZJ4"/>
<dbReference type="EMBL" id="JAHLUH010000012">
    <property type="protein sequence ID" value="KAG7725603.1"/>
    <property type="molecule type" value="Genomic_DNA"/>
</dbReference>
<protein>
    <submittedName>
        <fullName evidence="2">Uncharacterized protein</fullName>
    </submittedName>
</protein>
<sequence length="104" mass="11760">MEPDMACIGKKRFLDAGETAFRDTKRRLIENFTDLHIGRPGRDFEHRPIPSGEPRPSGGREGRPFERGPEQINHPERGGWPAPERAQRAIRSVCAQPGYPCQVL</sequence>
<evidence type="ECO:0000313" key="3">
    <source>
        <dbReference type="Proteomes" id="UP000738402"/>
    </source>
</evidence>
<gene>
    <name evidence="2" type="ORF">KL933_004169</name>
</gene>
<evidence type="ECO:0000256" key="1">
    <source>
        <dbReference type="SAM" id="MobiDB-lite"/>
    </source>
</evidence>
<proteinExistence type="predicted"/>
<accession>A0AAN6HZJ4</accession>